<reference evidence="1 2" key="1">
    <citation type="submission" date="2014-12" db="EMBL/GenBank/DDBJ databases">
        <title>Isolation of bacteria from lake water.</title>
        <authorList>
            <person name="Sheng K.-Y."/>
            <person name="Chin P.-S."/>
            <person name="Chan K.-G."/>
            <person name="Tan G.S."/>
        </authorList>
    </citation>
    <scope>NUCLEOTIDE SEQUENCE [LARGE SCALE GENOMIC DNA]</scope>
    <source>
        <strain evidence="1 2">KY4</strain>
    </source>
</reference>
<evidence type="ECO:0000313" key="2">
    <source>
        <dbReference type="Proteomes" id="UP000032566"/>
    </source>
</evidence>
<dbReference type="PATRIC" id="fig|80878.5.peg.308"/>
<evidence type="ECO:0000313" key="1">
    <source>
        <dbReference type="EMBL" id="KJA11512.1"/>
    </source>
</evidence>
<sequence>MIRRLAATQPMLDKIVGHQRHIAQAYGISMEHARWLLTTVAFHCLAVADTVYSVAEREPVVDADRATEEAEMEAELNRACTHSLLACWP</sequence>
<protein>
    <submittedName>
        <fullName evidence="1">Uncharacterized protein</fullName>
    </submittedName>
</protein>
<dbReference type="Proteomes" id="UP000032566">
    <property type="component" value="Unassembled WGS sequence"/>
</dbReference>
<dbReference type="RefSeq" id="WP_003050070.1">
    <property type="nucleotide sequence ID" value="NZ_JXYQ01000012.1"/>
</dbReference>
<organism evidence="1 2">
    <name type="scientific">Acidovorax temperans</name>
    <dbReference type="NCBI Taxonomy" id="80878"/>
    <lineage>
        <taxon>Bacteria</taxon>
        <taxon>Pseudomonadati</taxon>
        <taxon>Pseudomonadota</taxon>
        <taxon>Betaproteobacteria</taxon>
        <taxon>Burkholderiales</taxon>
        <taxon>Comamonadaceae</taxon>
        <taxon>Acidovorax</taxon>
    </lineage>
</organism>
<dbReference type="STRING" id="80878.RP29_05110"/>
<accession>A0A0D7KC34</accession>
<gene>
    <name evidence="1" type="ORF">RP29_05110</name>
</gene>
<proteinExistence type="predicted"/>
<dbReference type="EMBL" id="JXYQ01000012">
    <property type="protein sequence ID" value="KJA11512.1"/>
    <property type="molecule type" value="Genomic_DNA"/>
</dbReference>
<comment type="caution">
    <text evidence="1">The sequence shown here is derived from an EMBL/GenBank/DDBJ whole genome shotgun (WGS) entry which is preliminary data.</text>
</comment>
<dbReference type="AlphaFoldDB" id="A0A0D7KC34"/>
<name>A0A0D7KC34_9BURK</name>
<dbReference type="GeneID" id="84660726"/>
<dbReference type="OrthoDB" id="329481at2"/>
<keyword evidence="2" id="KW-1185">Reference proteome</keyword>